<accession>A0A5C6DU16</accession>
<keyword evidence="2" id="KW-1185">Reference proteome</keyword>
<dbReference type="Proteomes" id="UP000315471">
    <property type="component" value="Unassembled WGS sequence"/>
</dbReference>
<protein>
    <submittedName>
        <fullName evidence="1">Uncharacterized protein</fullName>
    </submittedName>
</protein>
<dbReference type="AlphaFoldDB" id="A0A5C6DU16"/>
<proteinExistence type="predicted"/>
<name>A0A5C6DU16_9BACT</name>
<gene>
    <name evidence="1" type="ORF">Q31b_35370</name>
</gene>
<reference evidence="1 2" key="1">
    <citation type="submission" date="2019-02" db="EMBL/GenBank/DDBJ databases">
        <title>Deep-cultivation of Planctomycetes and their phenomic and genomic characterization uncovers novel biology.</title>
        <authorList>
            <person name="Wiegand S."/>
            <person name="Jogler M."/>
            <person name="Boedeker C."/>
            <person name="Pinto D."/>
            <person name="Vollmers J."/>
            <person name="Rivas-Marin E."/>
            <person name="Kohn T."/>
            <person name="Peeters S.H."/>
            <person name="Heuer A."/>
            <person name="Rast P."/>
            <person name="Oberbeckmann S."/>
            <person name="Bunk B."/>
            <person name="Jeske O."/>
            <person name="Meyerdierks A."/>
            <person name="Storesund J.E."/>
            <person name="Kallscheuer N."/>
            <person name="Luecker S."/>
            <person name="Lage O.M."/>
            <person name="Pohl T."/>
            <person name="Merkel B.J."/>
            <person name="Hornburger P."/>
            <person name="Mueller R.-W."/>
            <person name="Bruemmer F."/>
            <person name="Labrenz M."/>
            <person name="Spormann A.M."/>
            <person name="Op Den Camp H."/>
            <person name="Overmann J."/>
            <person name="Amann R."/>
            <person name="Jetten M.S.M."/>
            <person name="Mascher T."/>
            <person name="Medema M.H."/>
            <person name="Devos D.P."/>
            <person name="Kaster A.-K."/>
            <person name="Ovreas L."/>
            <person name="Rohde M."/>
            <person name="Galperin M.Y."/>
            <person name="Jogler C."/>
        </authorList>
    </citation>
    <scope>NUCLEOTIDE SEQUENCE [LARGE SCALE GENOMIC DNA]</scope>
    <source>
        <strain evidence="1 2">Q31b</strain>
    </source>
</reference>
<dbReference type="EMBL" id="SJPY01000005">
    <property type="protein sequence ID" value="TWU40192.1"/>
    <property type="molecule type" value="Genomic_DNA"/>
</dbReference>
<comment type="caution">
    <text evidence="1">The sequence shown here is derived from an EMBL/GenBank/DDBJ whole genome shotgun (WGS) entry which is preliminary data.</text>
</comment>
<organism evidence="1 2">
    <name type="scientific">Novipirellula aureliae</name>
    <dbReference type="NCBI Taxonomy" id="2527966"/>
    <lineage>
        <taxon>Bacteria</taxon>
        <taxon>Pseudomonadati</taxon>
        <taxon>Planctomycetota</taxon>
        <taxon>Planctomycetia</taxon>
        <taxon>Pirellulales</taxon>
        <taxon>Pirellulaceae</taxon>
        <taxon>Novipirellula</taxon>
    </lineage>
</organism>
<sequence>MLNVPPRVLTRAPAARFNVPPPVGDASPSARSDVPPPGVYIYARGGASLARWRRVNRGARWSEENEWVLRGQTLLVGATGTAALLGTVSFDCPNENYW</sequence>
<evidence type="ECO:0000313" key="2">
    <source>
        <dbReference type="Proteomes" id="UP000315471"/>
    </source>
</evidence>
<evidence type="ECO:0000313" key="1">
    <source>
        <dbReference type="EMBL" id="TWU40192.1"/>
    </source>
</evidence>